<protein>
    <submittedName>
        <fullName evidence="2">Uncharacterized protein</fullName>
    </submittedName>
</protein>
<proteinExistence type="predicted"/>
<evidence type="ECO:0000313" key="2">
    <source>
        <dbReference type="EMBL" id="KIK42071.1"/>
    </source>
</evidence>
<keyword evidence="1" id="KW-0472">Membrane</keyword>
<dbReference type="Proteomes" id="UP000054485">
    <property type="component" value="Unassembled WGS sequence"/>
</dbReference>
<dbReference type="InParanoid" id="A0A0D0AJQ5"/>
<sequence length="201" mass="22606">MTFKFANGTRGYGNIAIGKLYDNDSKSECHGNRWASSGFYVKFTPIFADGRALCMPYSQYASGQGTQLNTALYDCTVSYGGWFRQFCHQDFTIEYMVLQSWASFTAFQKRCSFGQSRRPGFQGVVGTVILVVFVMMLCIVSITREAGYCVTWGVVRPSAWTHTIISYDGCFERCWPIVIKRRSNAGHCSINNLTDVSARNT</sequence>
<keyword evidence="3" id="KW-1185">Reference proteome</keyword>
<dbReference type="HOGENOM" id="CLU_1361211_0_0_1"/>
<dbReference type="EMBL" id="KN835249">
    <property type="protein sequence ID" value="KIK42071.1"/>
    <property type="molecule type" value="Genomic_DNA"/>
</dbReference>
<reference evidence="3" key="2">
    <citation type="submission" date="2015-01" db="EMBL/GenBank/DDBJ databases">
        <title>Evolutionary Origins and Diversification of the Mycorrhizal Mutualists.</title>
        <authorList>
            <consortium name="DOE Joint Genome Institute"/>
            <consortium name="Mycorrhizal Genomics Consortium"/>
            <person name="Kohler A."/>
            <person name="Kuo A."/>
            <person name="Nagy L.G."/>
            <person name="Floudas D."/>
            <person name="Copeland A."/>
            <person name="Barry K.W."/>
            <person name="Cichocki N."/>
            <person name="Veneault-Fourrey C."/>
            <person name="LaButti K."/>
            <person name="Lindquist E.A."/>
            <person name="Lipzen A."/>
            <person name="Lundell T."/>
            <person name="Morin E."/>
            <person name="Murat C."/>
            <person name="Riley R."/>
            <person name="Ohm R."/>
            <person name="Sun H."/>
            <person name="Tunlid A."/>
            <person name="Henrissat B."/>
            <person name="Grigoriev I.V."/>
            <person name="Hibbett D.S."/>
            <person name="Martin F."/>
        </authorList>
    </citation>
    <scope>NUCLEOTIDE SEQUENCE [LARGE SCALE GENOMIC DNA]</scope>
    <source>
        <strain evidence="3">UH-Slu-Lm8-n1</strain>
    </source>
</reference>
<gene>
    <name evidence="2" type="ORF">CY34DRAFT_107028</name>
</gene>
<evidence type="ECO:0000313" key="3">
    <source>
        <dbReference type="Proteomes" id="UP000054485"/>
    </source>
</evidence>
<keyword evidence="1" id="KW-1133">Transmembrane helix</keyword>
<name>A0A0D0AJQ5_9AGAM</name>
<keyword evidence="1" id="KW-0812">Transmembrane</keyword>
<feature type="transmembrane region" description="Helical" evidence="1">
    <location>
        <begin position="120"/>
        <end position="142"/>
    </location>
</feature>
<reference evidence="2 3" key="1">
    <citation type="submission" date="2014-04" db="EMBL/GenBank/DDBJ databases">
        <authorList>
            <consortium name="DOE Joint Genome Institute"/>
            <person name="Kuo A."/>
            <person name="Ruytinx J."/>
            <person name="Rineau F."/>
            <person name="Colpaert J."/>
            <person name="Kohler A."/>
            <person name="Nagy L.G."/>
            <person name="Floudas D."/>
            <person name="Copeland A."/>
            <person name="Barry K.W."/>
            <person name="Cichocki N."/>
            <person name="Veneault-Fourrey C."/>
            <person name="LaButti K."/>
            <person name="Lindquist E.A."/>
            <person name="Lipzen A."/>
            <person name="Lundell T."/>
            <person name="Morin E."/>
            <person name="Murat C."/>
            <person name="Sun H."/>
            <person name="Tunlid A."/>
            <person name="Henrissat B."/>
            <person name="Grigoriev I.V."/>
            <person name="Hibbett D.S."/>
            <person name="Martin F."/>
            <person name="Nordberg H.P."/>
            <person name="Cantor M.N."/>
            <person name="Hua S.X."/>
        </authorList>
    </citation>
    <scope>NUCLEOTIDE SEQUENCE [LARGE SCALE GENOMIC DNA]</scope>
    <source>
        <strain evidence="2 3">UH-Slu-Lm8-n1</strain>
    </source>
</reference>
<evidence type="ECO:0000256" key="1">
    <source>
        <dbReference type="SAM" id="Phobius"/>
    </source>
</evidence>
<organism evidence="2 3">
    <name type="scientific">Suillus luteus UH-Slu-Lm8-n1</name>
    <dbReference type="NCBI Taxonomy" id="930992"/>
    <lineage>
        <taxon>Eukaryota</taxon>
        <taxon>Fungi</taxon>
        <taxon>Dikarya</taxon>
        <taxon>Basidiomycota</taxon>
        <taxon>Agaricomycotina</taxon>
        <taxon>Agaricomycetes</taxon>
        <taxon>Agaricomycetidae</taxon>
        <taxon>Boletales</taxon>
        <taxon>Suillineae</taxon>
        <taxon>Suillaceae</taxon>
        <taxon>Suillus</taxon>
    </lineage>
</organism>
<dbReference type="AlphaFoldDB" id="A0A0D0AJQ5"/>
<accession>A0A0D0AJQ5</accession>